<evidence type="ECO:0000256" key="1">
    <source>
        <dbReference type="SAM" id="MobiDB-lite"/>
    </source>
</evidence>
<proteinExistence type="predicted"/>
<feature type="compositionally biased region" description="Low complexity" evidence="1">
    <location>
        <begin position="102"/>
        <end position="142"/>
    </location>
</feature>
<gene>
    <name evidence="3" type="ORF">CCAS_14945</name>
</gene>
<feature type="chain" id="PRO_5003496633" description="Secreted protein" evidence="2">
    <location>
        <begin position="29"/>
        <end position="196"/>
    </location>
</feature>
<feature type="region of interest" description="Disordered" evidence="1">
    <location>
        <begin position="99"/>
        <end position="144"/>
    </location>
</feature>
<sequence>MPKLTSAKTGLIAAATALTATLASPAIASADVVDDMLAKMPSGQISCSQAESQYTNASDYNSKKQQALAVANFHSRGGEIRAAISRMDEAIARCGLNGGSNSGNTNSGNTSGNQNNSGNNSGNTNSGNTNSGNKNTGNKSNTDVNGKQVIPVLVQPGMPTVDVPVANVVTFRIPDAAKIVSDAVEQGSSNVQGSSR</sequence>
<dbReference type="RefSeq" id="WP_006823853.1">
    <property type="nucleotide sequence ID" value="NZ_CAFW01000105.1"/>
</dbReference>
<evidence type="ECO:0000313" key="3">
    <source>
        <dbReference type="EMBL" id="CCE56429.1"/>
    </source>
</evidence>
<name>G7I1W4_9CORY</name>
<comment type="caution">
    <text evidence="3">The sequence shown here is derived from an EMBL/GenBank/DDBJ whole genome shotgun (WGS) entry which is preliminary data.</text>
</comment>
<feature type="signal peptide" evidence="2">
    <location>
        <begin position="1"/>
        <end position="28"/>
    </location>
</feature>
<keyword evidence="2" id="KW-0732">Signal</keyword>
<protein>
    <recommendedName>
        <fullName evidence="5">Secreted protein</fullName>
    </recommendedName>
</protein>
<evidence type="ECO:0008006" key="5">
    <source>
        <dbReference type="Google" id="ProtNLM"/>
    </source>
</evidence>
<evidence type="ECO:0000256" key="2">
    <source>
        <dbReference type="SAM" id="SignalP"/>
    </source>
</evidence>
<dbReference type="AlphaFoldDB" id="G7I1W4"/>
<reference evidence="3 4" key="1">
    <citation type="journal article" date="2012" name="J. Bacteriol.">
        <title>Genome Sequence of Corynebacterium casei UCMA 3821, Isolated from a Smear-Ripened Cheese.</title>
        <authorList>
            <person name="Monnet C."/>
            <person name="Loux V."/>
            <person name="Bento P."/>
            <person name="Gibrat J.F."/>
            <person name="Straub C."/>
            <person name="Bonnarme P."/>
            <person name="Landaud S."/>
            <person name="Irlinger F."/>
        </authorList>
    </citation>
    <scope>NUCLEOTIDE SEQUENCE [LARGE SCALE GENOMIC DNA]</scope>
    <source>
        <strain evidence="3 4">UCMA 3821</strain>
    </source>
</reference>
<dbReference type="Proteomes" id="UP000004840">
    <property type="component" value="Unassembled WGS sequence"/>
</dbReference>
<accession>G7I1W4</accession>
<evidence type="ECO:0000313" key="4">
    <source>
        <dbReference type="Proteomes" id="UP000004840"/>
    </source>
</evidence>
<dbReference type="EMBL" id="CAFW01000105">
    <property type="protein sequence ID" value="CCE56429.1"/>
    <property type="molecule type" value="Genomic_DNA"/>
</dbReference>
<organism evidence="3 4">
    <name type="scientific">Corynebacterium casei UCMA 3821</name>
    <dbReference type="NCBI Taxonomy" id="1110505"/>
    <lineage>
        <taxon>Bacteria</taxon>
        <taxon>Bacillati</taxon>
        <taxon>Actinomycetota</taxon>
        <taxon>Actinomycetes</taxon>
        <taxon>Mycobacteriales</taxon>
        <taxon>Corynebacteriaceae</taxon>
        <taxon>Corynebacterium</taxon>
    </lineage>
</organism>